<reference evidence="9 10" key="1">
    <citation type="submission" date="2018-06" db="EMBL/GenBank/DDBJ databases">
        <title>A transcriptomic atlas of mushroom development highlights an independent origin of complex multicellularity.</title>
        <authorList>
            <consortium name="DOE Joint Genome Institute"/>
            <person name="Krizsan K."/>
            <person name="Almasi E."/>
            <person name="Merenyi Z."/>
            <person name="Sahu N."/>
            <person name="Viragh M."/>
            <person name="Koszo T."/>
            <person name="Mondo S."/>
            <person name="Kiss B."/>
            <person name="Balint B."/>
            <person name="Kues U."/>
            <person name="Barry K."/>
            <person name="Hegedus J.C."/>
            <person name="Henrissat B."/>
            <person name="Johnson J."/>
            <person name="Lipzen A."/>
            <person name="Ohm R."/>
            <person name="Nagy I."/>
            <person name="Pangilinan J."/>
            <person name="Yan J."/>
            <person name="Xiong Y."/>
            <person name="Grigoriev I.V."/>
            <person name="Hibbett D.S."/>
            <person name="Nagy L.G."/>
        </authorList>
    </citation>
    <scope>NUCLEOTIDE SEQUENCE [LARGE SCALE GENOMIC DNA]</scope>
    <source>
        <strain evidence="9 10">SZMC22713</strain>
    </source>
</reference>
<protein>
    <recommendedName>
        <fullName evidence="3">Palmitoyl-protein thioesterase 1</fullName>
        <ecNumber evidence="2">3.1.2.22</ecNumber>
    </recommendedName>
    <alternativeName>
        <fullName evidence="8">Palmitoyl-protein hydrolase 1</fullName>
    </alternativeName>
</protein>
<dbReference type="PANTHER" id="PTHR11247:SF8">
    <property type="entry name" value="PALMITOYL-PROTEIN THIOESTERASE 1"/>
    <property type="match status" value="1"/>
</dbReference>
<dbReference type="STRING" id="50990.A0A4Y7PRY1"/>
<evidence type="ECO:0000313" key="10">
    <source>
        <dbReference type="Proteomes" id="UP000294933"/>
    </source>
</evidence>
<accession>A0A4Y7PRY1</accession>
<dbReference type="InterPro" id="IPR029058">
    <property type="entry name" value="AB_hydrolase_fold"/>
</dbReference>
<dbReference type="AlphaFoldDB" id="A0A4Y7PRY1"/>
<name>A0A4Y7PRY1_9AGAM</name>
<dbReference type="OrthoDB" id="10263094at2759"/>
<proteinExistence type="inferred from homology"/>
<comment type="similarity">
    <text evidence="1">Belongs to the palmitoyl-protein thioesterase family.</text>
</comment>
<dbReference type="Pfam" id="PF02089">
    <property type="entry name" value="Palm_thioest"/>
    <property type="match status" value="1"/>
</dbReference>
<evidence type="ECO:0000313" key="9">
    <source>
        <dbReference type="EMBL" id="TDL17270.1"/>
    </source>
</evidence>
<keyword evidence="7" id="KW-0325">Glycoprotein</keyword>
<dbReference type="SUPFAM" id="SSF53474">
    <property type="entry name" value="alpha/beta-Hydrolases"/>
    <property type="match status" value="1"/>
</dbReference>
<evidence type="ECO:0000256" key="6">
    <source>
        <dbReference type="ARBA" id="ARBA00023157"/>
    </source>
</evidence>
<dbReference type="InterPro" id="IPR002472">
    <property type="entry name" value="Palm_thioest"/>
</dbReference>
<dbReference type="GO" id="GO:0008474">
    <property type="term" value="F:palmitoyl-(protein) hydrolase activity"/>
    <property type="evidence" value="ECO:0007669"/>
    <property type="project" value="UniProtKB-EC"/>
</dbReference>
<dbReference type="FunFam" id="3.40.50.1820:FF:000107">
    <property type="entry name" value="Palmitoyl-protein thioesterase 1"/>
    <property type="match status" value="1"/>
</dbReference>
<dbReference type="VEuPathDB" id="FungiDB:BD410DRAFT_754504"/>
<dbReference type="PRINTS" id="PR00414">
    <property type="entry name" value="PPTHIESTRASE"/>
</dbReference>
<keyword evidence="6" id="KW-1015">Disulfide bond</keyword>
<gene>
    <name evidence="9" type="ORF">BD410DRAFT_754504</name>
</gene>
<keyword evidence="10" id="KW-1185">Reference proteome</keyword>
<dbReference type="EMBL" id="ML170224">
    <property type="protein sequence ID" value="TDL17270.1"/>
    <property type="molecule type" value="Genomic_DNA"/>
</dbReference>
<evidence type="ECO:0000256" key="1">
    <source>
        <dbReference type="ARBA" id="ARBA00010758"/>
    </source>
</evidence>
<evidence type="ECO:0000256" key="4">
    <source>
        <dbReference type="ARBA" id="ARBA00022729"/>
    </source>
</evidence>
<sequence>MLEFASLIKDIHPGIFVYSIYIKEDLDGDQRAGFFGNVDEQLEEVAQQLADVDDLRKGFDAIGFSQGGQFLRAYVELYNEPPIHNLITFGSQHMGVADLPACKPGDFLCRAVNNAARFGVYTAWAQNNLVQAQYFRDPAQLPAYLATNHFLTSINNEIEATINTTYADNFSSLSHLVLVLFSQDKTVVPKESSWFGSYAPPEEELEGRRNAEEKTIIPMRLQPLYLLDLIGLRTLDERGKVFLETCEGTHMQLSTGCWEPLVKRFVGGRVR</sequence>
<evidence type="ECO:0000256" key="5">
    <source>
        <dbReference type="ARBA" id="ARBA00022801"/>
    </source>
</evidence>
<keyword evidence="4" id="KW-0732">Signal</keyword>
<dbReference type="Proteomes" id="UP000294933">
    <property type="component" value="Unassembled WGS sequence"/>
</dbReference>
<dbReference type="Gene3D" id="3.40.50.1820">
    <property type="entry name" value="alpha/beta hydrolase"/>
    <property type="match status" value="1"/>
</dbReference>
<dbReference type="EC" id="3.1.2.22" evidence="2"/>
<evidence type="ECO:0000256" key="3">
    <source>
        <dbReference type="ARBA" id="ARBA00014212"/>
    </source>
</evidence>
<keyword evidence="5 9" id="KW-0378">Hydrolase</keyword>
<evidence type="ECO:0000256" key="2">
    <source>
        <dbReference type="ARBA" id="ARBA00012423"/>
    </source>
</evidence>
<evidence type="ECO:0000256" key="7">
    <source>
        <dbReference type="ARBA" id="ARBA00023180"/>
    </source>
</evidence>
<dbReference type="PANTHER" id="PTHR11247">
    <property type="entry name" value="PALMITOYL-PROTEIN THIOESTERASE/DOLICHYLDIPHOSPHATASE 1"/>
    <property type="match status" value="1"/>
</dbReference>
<organism evidence="9 10">
    <name type="scientific">Rickenella mellea</name>
    <dbReference type="NCBI Taxonomy" id="50990"/>
    <lineage>
        <taxon>Eukaryota</taxon>
        <taxon>Fungi</taxon>
        <taxon>Dikarya</taxon>
        <taxon>Basidiomycota</taxon>
        <taxon>Agaricomycotina</taxon>
        <taxon>Agaricomycetes</taxon>
        <taxon>Hymenochaetales</taxon>
        <taxon>Rickenellaceae</taxon>
        <taxon>Rickenella</taxon>
    </lineage>
</organism>
<evidence type="ECO:0000256" key="8">
    <source>
        <dbReference type="ARBA" id="ARBA00031934"/>
    </source>
</evidence>